<evidence type="ECO:0000313" key="1">
    <source>
        <dbReference type="EMBL" id="ARP83054.1"/>
    </source>
</evidence>
<gene>
    <name evidence="1" type="ORF">CAL12_21025</name>
</gene>
<name>A0A1W6YPX8_9BORD</name>
<dbReference type="Proteomes" id="UP000194151">
    <property type="component" value="Chromosome"/>
</dbReference>
<organism evidence="1 2">
    <name type="scientific">Bordetella genomosp. 8</name>
    <dbReference type="NCBI Taxonomy" id="1416806"/>
    <lineage>
        <taxon>Bacteria</taxon>
        <taxon>Pseudomonadati</taxon>
        <taxon>Pseudomonadota</taxon>
        <taxon>Betaproteobacteria</taxon>
        <taxon>Burkholderiales</taxon>
        <taxon>Alcaligenaceae</taxon>
        <taxon>Bordetella</taxon>
    </lineage>
</organism>
<dbReference type="EMBL" id="CP021108">
    <property type="protein sequence ID" value="ARP83054.1"/>
    <property type="molecule type" value="Genomic_DNA"/>
</dbReference>
<evidence type="ECO:0000313" key="2">
    <source>
        <dbReference type="Proteomes" id="UP000194151"/>
    </source>
</evidence>
<dbReference type="AlphaFoldDB" id="A0A1W6YPX8"/>
<sequence>MGLSPWSPTRNKLDAQVGKNIKELLPKWPEPNGATPFVKQVDAQTKSYTYIYGYEAAHYENKGYQVMTAPGIIQNGRYDEYVPESTDCWVIFYTNNEGTILRYKMITNGKINYNSCGRYISGYGF</sequence>
<accession>A0A1W6YPX8</accession>
<dbReference type="KEGG" id="bgv:CAL12_21025"/>
<reference evidence="1 2" key="1">
    <citation type="submission" date="2017-05" db="EMBL/GenBank/DDBJ databases">
        <title>Complete and WGS of Bordetella genogroups.</title>
        <authorList>
            <person name="Spilker T."/>
            <person name="LiPuma J."/>
        </authorList>
    </citation>
    <scope>NUCLEOTIDE SEQUENCE [LARGE SCALE GENOMIC DNA]</scope>
    <source>
        <strain evidence="1 2">AU19157</strain>
    </source>
</reference>
<proteinExistence type="predicted"/>
<keyword evidence="2" id="KW-1185">Reference proteome</keyword>
<dbReference type="OrthoDB" id="8635110at2"/>
<protein>
    <submittedName>
        <fullName evidence="1">Uncharacterized protein</fullName>
    </submittedName>
</protein>